<proteinExistence type="predicted"/>
<dbReference type="InterPro" id="IPR038695">
    <property type="entry name" value="Saro_0823-like_sf"/>
</dbReference>
<name>A0A7W6H632_9HYPH</name>
<dbReference type="RefSeq" id="WP_183200766.1">
    <property type="nucleotide sequence ID" value="NZ_JACIEK010000008.1"/>
</dbReference>
<sequence>MLAAFRQNRAVILIVIALVAVGTFVFTSKSSGSNAMLVTATGRHPIDVEIADTPETREIGLMNRDRMDADSGMLFDFDVSRDVTMWMKNTLIPLDMLFMDHRGFVVRIAANAQPLSLSLIPSNAPIQYVLELSGGAAARYGAKVGDHLEHPIITRPNTP</sequence>
<organism evidence="1 2">
    <name type="scientific">Aureimonas pseudogalii</name>
    <dbReference type="NCBI Taxonomy" id="1744844"/>
    <lineage>
        <taxon>Bacteria</taxon>
        <taxon>Pseudomonadati</taxon>
        <taxon>Pseudomonadota</taxon>
        <taxon>Alphaproteobacteria</taxon>
        <taxon>Hyphomicrobiales</taxon>
        <taxon>Aurantimonadaceae</taxon>
        <taxon>Aureimonas</taxon>
    </lineage>
</organism>
<evidence type="ECO:0000313" key="1">
    <source>
        <dbReference type="EMBL" id="MBB3999216.1"/>
    </source>
</evidence>
<evidence type="ECO:0000313" key="2">
    <source>
        <dbReference type="Proteomes" id="UP000542776"/>
    </source>
</evidence>
<dbReference type="InterPro" id="IPR003795">
    <property type="entry name" value="DUF192"/>
</dbReference>
<keyword evidence="2" id="KW-1185">Reference proteome</keyword>
<dbReference type="EMBL" id="JACIEK010000008">
    <property type="protein sequence ID" value="MBB3999216.1"/>
    <property type="molecule type" value="Genomic_DNA"/>
</dbReference>
<accession>A0A7W6H632</accession>
<dbReference type="Proteomes" id="UP000542776">
    <property type="component" value="Unassembled WGS sequence"/>
</dbReference>
<protein>
    <recommendedName>
        <fullName evidence="3">DUF192 domain-containing protein</fullName>
    </recommendedName>
</protein>
<comment type="caution">
    <text evidence="1">The sequence shown here is derived from an EMBL/GenBank/DDBJ whole genome shotgun (WGS) entry which is preliminary data.</text>
</comment>
<dbReference type="AlphaFoldDB" id="A0A7W6H632"/>
<dbReference type="PANTHER" id="PTHR37953:SF1">
    <property type="entry name" value="UPF0127 PROTEIN MJ1496"/>
    <property type="match status" value="1"/>
</dbReference>
<gene>
    <name evidence="1" type="ORF">GGR04_003075</name>
</gene>
<dbReference type="Pfam" id="PF02643">
    <property type="entry name" value="DUF192"/>
    <property type="match status" value="1"/>
</dbReference>
<dbReference type="PANTHER" id="PTHR37953">
    <property type="entry name" value="UPF0127 PROTEIN MJ1496"/>
    <property type="match status" value="1"/>
</dbReference>
<evidence type="ECO:0008006" key="3">
    <source>
        <dbReference type="Google" id="ProtNLM"/>
    </source>
</evidence>
<reference evidence="1 2" key="1">
    <citation type="submission" date="2020-08" db="EMBL/GenBank/DDBJ databases">
        <title>Genomic Encyclopedia of Type Strains, Phase IV (KMG-IV): sequencing the most valuable type-strain genomes for metagenomic binning, comparative biology and taxonomic classification.</title>
        <authorList>
            <person name="Goeker M."/>
        </authorList>
    </citation>
    <scope>NUCLEOTIDE SEQUENCE [LARGE SCALE GENOMIC DNA]</scope>
    <source>
        <strain evidence="1 2">DSM 102238</strain>
    </source>
</reference>
<dbReference type="Gene3D" id="2.60.120.1140">
    <property type="entry name" value="Protein of unknown function DUF192"/>
    <property type="match status" value="1"/>
</dbReference>